<dbReference type="GO" id="GO:0005634">
    <property type="term" value="C:nucleus"/>
    <property type="evidence" value="ECO:0007669"/>
    <property type="project" value="UniProtKB-SubCell"/>
</dbReference>
<comment type="caution">
    <text evidence="7">The sequence shown here is derived from an EMBL/GenBank/DDBJ whole genome shotgun (WGS) entry which is preliminary data.</text>
</comment>
<dbReference type="GO" id="GO:0031491">
    <property type="term" value="F:nucleosome binding"/>
    <property type="evidence" value="ECO:0007669"/>
    <property type="project" value="TreeGrafter"/>
</dbReference>
<evidence type="ECO:0000256" key="3">
    <source>
        <dbReference type="ARBA" id="ARBA00022737"/>
    </source>
</evidence>
<evidence type="ECO:0000256" key="1">
    <source>
        <dbReference type="ARBA" id="ARBA00004123"/>
    </source>
</evidence>
<dbReference type="InterPro" id="IPR031120">
    <property type="entry name" value="HIR1-like"/>
</dbReference>
<evidence type="ECO:0000256" key="5">
    <source>
        <dbReference type="ARBA" id="ARBA00023242"/>
    </source>
</evidence>
<dbReference type="PANTHER" id="PTHR13831:SF0">
    <property type="entry name" value="PROTEIN HIRA"/>
    <property type="match status" value="1"/>
</dbReference>
<proteinExistence type="predicted"/>
<organism evidence="7 8">
    <name type="scientific">Gonium pectorale</name>
    <name type="common">Green alga</name>
    <dbReference type="NCBI Taxonomy" id="33097"/>
    <lineage>
        <taxon>Eukaryota</taxon>
        <taxon>Viridiplantae</taxon>
        <taxon>Chlorophyta</taxon>
        <taxon>core chlorophytes</taxon>
        <taxon>Chlorophyceae</taxon>
        <taxon>CS clade</taxon>
        <taxon>Chlamydomonadales</taxon>
        <taxon>Volvocaceae</taxon>
        <taxon>Gonium</taxon>
    </lineage>
</organism>
<dbReference type="EMBL" id="LSYV01001830">
    <property type="protein sequence ID" value="KXZ40850.1"/>
    <property type="molecule type" value="Genomic_DNA"/>
</dbReference>
<dbReference type="SUPFAM" id="SSF50985">
    <property type="entry name" value="RCC1/BLIP-II"/>
    <property type="match status" value="1"/>
</dbReference>
<keyword evidence="3" id="KW-0677">Repeat</keyword>
<dbReference type="STRING" id="33097.A0A150FUZ7"/>
<name>A0A150FUZ7_GONPE</name>
<evidence type="ECO:0000313" key="7">
    <source>
        <dbReference type="EMBL" id="KXZ40850.1"/>
    </source>
</evidence>
<evidence type="ECO:0000256" key="2">
    <source>
        <dbReference type="ARBA" id="ARBA00022574"/>
    </source>
</evidence>
<comment type="subcellular location">
    <subcellularLocation>
        <location evidence="1">Nucleus</location>
    </subcellularLocation>
</comment>
<sequence length="204" mass="21050">MAILIHAQSAAPGEPQVPLELQALNTGRDARNRPAAELVCLAGSARRWADTLPGQVVALAGSSRLVAVSTTFGDLMVRFDGIYSSAGRRLFPPIRLGHPAAFLAVAPGSATLLALTADGKLRVWDFATSGCLLETSVAPLLAPGGGGQPLRVAAARLASCGSPLVVLSNAHAYVHHAGLRCWMRVVDDAFPISQLTTSVASAAP</sequence>
<dbReference type="Proteomes" id="UP000075714">
    <property type="component" value="Unassembled WGS sequence"/>
</dbReference>
<evidence type="ECO:0000259" key="6">
    <source>
        <dbReference type="Pfam" id="PF07569"/>
    </source>
</evidence>
<keyword evidence="2" id="KW-0853">WD repeat</keyword>
<dbReference type="InterPro" id="IPR011494">
    <property type="entry name" value="HIRA-like_C"/>
</dbReference>
<dbReference type="PANTHER" id="PTHR13831">
    <property type="entry name" value="MEMBER OF THE HIR1 FAMILY OF WD-REPEAT PROTEINS"/>
    <property type="match status" value="1"/>
</dbReference>
<reference evidence="8" key="1">
    <citation type="journal article" date="2016" name="Nat. Commun.">
        <title>The Gonium pectorale genome demonstrates co-option of cell cycle regulation during the evolution of multicellularity.</title>
        <authorList>
            <person name="Hanschen E.R."/>
            <person name="Marriage T.N."/>
            <person name="Ferris P.J."/>
            <person name="Hamaji T."/>
            <person name="Toyoda A."/>
            <person name="Fujiyama A."/>
            <person name="Neme R."/>
            <person name="Noguchi H."/>
            <person name="Minakuchi Y."/>
            <person name="Suzuki M."/>
            <person name="Kawai-Toyooka H."/>
            <person name="Smith D.R."/>
            <person name="Sparks H."/>
            <person name="Anderson J."/>
            <person name="Bakaric R."/>
            <person name="Luria V."/>
            <person name="Karger A."/>
            <person name="Kirschner M.W."/>
            <person name="Durand P.M."/>
            <person name="Michod R.E."/>
            <person name="Nozaki H."/>
            <person name="Olson B.J."/>
        </authorList>
    </citation>
    <scope>NUCLEOTIDE SEQUENCE [LARGE SCALE GENOMIC DNA]</scope>
    <source>
        <strain evidence="8">NIES-2863</strain>
    </source>
</reference>
<accession>A0A150FUZ7</accession>
<evidence type="ECO:0000313" key="8">
    <source>
        <dbReference type="Proteomes" id="UP000075714"/>
    </source>
</evidence>
<dbReference type="GO" id="GO:0006351">
    <property type="term" value="P:DNA-templated transcription"/>
    <property type="evidence" value="ECO:0007669"/>
    <property type="project" value="InterPro"/>
</dbReference>
<dbReference type="InterPro" id="IPR009091">
    <property type="entry name" value="RCC1/BLIP-II"/>
</dbReference>
<feature type="domain" description="Protein HIRA-like C-terminal" evidence="6">
    <location>
        <begin position="87"/>
        <end position="201"/>
    </location>
</feature>
<keyword evidence="8" id="KW-1185">Reference proteome</keyword>
<dbReference type="OrthoDB" id="1741719at2759"/>
<gene>
    <name evidence="7" type="ORF">GPECTOR_1839g911</name>
</gene>
<dbReference type="GO" id="GO:0006338">
    <property type="term" value="P:chromatin remodeling"/>
    <property type="evidence" value="ECO:0007669"/>
    <property type="project" value="InterPro"/>
</dbReference>
<keyword evidence="4" id="KW-0156">Chromatin regulator</keyword>
<protein>
    <recommendedName>
        <fullName evidence="6">Protein HIRA-like C-terminal domain-containing protein</fullName>
    </recommendedName>
</protein>
<evidence type="ECO:0000256" key="4">
    <source>
        <dbReference type="ARBA" id="ARBA00022853"/>
    </source>
</evidence>
<dbReference type="GO" id="GO:0000785">
    <property type="term" value="C:chromatin"/>
    <property type="evidence" value="ECO:0007669"/>
    <property type="project" value="TreeGrafter"/>
</dbReference>
<dbReference type="GO" id="GO:0006355">
    <property type="term" value="P:regulation of DNA-templated transcription"/>
    <property type="evidence" value="ECO:0007669"/>
    <property type="project" value="InterPro"/>
</dbReference>
<keyword evidence="5" id="KW-0539">Nucleus</keyword>
<dbReference type="Pfam" id="PF07569">
    <property type="entry name" value="Hira"/>
    <property type="match status" value="1"/>
</dbReference>
<dbReference type="GO" id="GO:0000417">
    <property type="term" value="C:HIR complex"/>
    <property type="evidence" value="ECO:0007669"/>
    <property type="project" value="TreeGrafter"/>
</dbReference>
<dbReference type="AlphaFoldDB" id="A0A150FUZ7"/>